<evidence type="ECO:0000256" key="11">
    <source>
        <dbReference type="RuleBase" id="RU362031"/>
    </source>
</evidence>
<keyword evidence="6 11" id="KW-0378">Hydrolase</keyword>
<evidence type="ECO:0000256" key="10">
    <source>
        <dbReference type="ARBA" id="ARBA00023136"/>
    </source>
</evidence>
<dbReference type="AlphaFoldDB" id="A0A921FVH2"/>
<dbReference type="PANTHER" id="PTHR42837">
    <property type="entry name" value="REGULATOR OF SIGMA-E PROTEASE RSEP"/>
    <property type="match status" value="1"/>
</dbReference>
<evidence type="ECO:0000256" key="1">
    <source>
        <dbReference type="ARBA" id="ARBA00001947"/>
    </source>
</evidence>
<proteinExistence type="inferred from homology"/>
<dbReference type="SMART" id="SM00228">
    <property type="entry name" value="PDZ"/>
    <property type="match status" value="1"/>
</dbReference>
<dbReference type="GO" id="GO:0046872">
    <property type="term" value="F:metal ion binding"/>
    <property type="evidence" value="ECO:0007669"/>
    <property type="project" value="UniProtKB-KW"/>
</dbReference>
<dbReference type="Gene3D" id="2.30.42.10">
    <property type="match status" value="1"/>
</dbReference>
<evidence type="ECO:0000256" key="8">
    <source>
        <dbReference type="ARBA" id="ARBA00022989"/>
    </source>
</evidence>
<organism evidence="13 14">
    <name type="scientific">Sporosarcina psychrophila</name>
    <name type="common">Bacillus psychrophilus</name>
    <dbReference type="NCBI Taxonomy" id="1476"/>
    <lineage>
        <taxon>Bacteria</taxon>
        <taxon>Bacillati</taxon>
        <taxon>Bacillota</taxon>
        <taxon>Bacilli</taxon>
        <taxon>Bacillales</taxon>
        <taxon>Caryophanaceae</taxon>
        <taxon>Sporosarcina</taxon>
    </lineage>
</organism>
<evidence type="ECO:0000313" key="13">
    <source>
        <dbReference type="EMBL" id="HJF30503.1"/>
    </source>
</evidence>
<name>A0A921FVH2_SPOPS</name>
<feature type="transmembrane region" description="Helical" evidence="11">
    <location>
        <begin position="171"/>
        <end position="192"/>
    </location>
</feature>
<dbReference type="InterPro" id="IPR036034">
    <property type="entry name" value="PDZ_sf"/>
</dbReference>
<keyword evidence="4" id="KW-0645">Protease</keyword>
<dbReference type="EMBL" id="DYWT01000026">
    <property type="protein sequence ID" value="HJF30503.1"/>
    <property type="molecule type" value="Genomic_DNA"/>
</dbReference>
<evidence type="ECO:0000256" key="4">
    <source>
        <dbReference type="ARBA" id="ARBA00022670"/>
    </source>
</evidence>
<dbReference type="Proteomes" id="UP000698173">
    <property type="component" value="Unassembled WGS sequence"/>
</dbReference>
<evidence type="ECO:0000256" key="6">
    <source>
        <dbReference type="ARBA" id="ARBA00022801"/>
    </source>
</evidence>
<gene>
    <name evidence="13" type="primary">rseP</name>
    <name evidence="13" type="ORF">K8V56_01835</name>
</gene>
<keyword evidence="8 11" id="KW-1133">Transmembrane helix</keyword>
<evidence type="ECO:0000313" key="14">
    <source>
        <dbReference type="Proteomes" id="UP000698173"/>
    </source>
</evidence>
<evidence type="ECO:0000256" key="5">
    <source>
        <dbReference type="ARBA" id="ARBA00022692"/>
    </source>
</evidence>
<comment type="caution">
    <text evidence="13">The sequence shown here is derived from an EMBL/GenBank/DDBJ whole genome shotgun (WGS) entry which is preliminary data.</text>
</comment>
<dbReference type="InterPro" id="IPR001478">
    <property type="entry name" value="PDZ"/>
</dbReference>
<dbReference type="CDD" id="cd23081">
    <property type="entry name" value="cpPDZ_EcRseP-like"/>
    <property type="match status" value="1"/>
</dbReference>
<accession>A0A921FVH2</accession>
<evidence type="ECO:0000256" key="3">
    <source>
        <dbReference type="ARBA" id="ARBA00007931"/>
    </source>
</evidence>
<dbReference type="InterPro" id="IPR004387">
    <property type="entry name" value="Pept_M50_Zn"/>
</dbReference>
<evidence type="ECO:0000259" key="12">
    <source>
        <dbReference type="SMART" id="SM00228"/>
    </source>
</evidence>
<feature type="transmembrane region" description="Helical" evidence="11">
    <location>
        <begin position="393"/>
        <end position="411"/>
    </location>
</feature>
<evidence type="ECO:0000256" key="7">
    <source>
        <dbReference type="ARBA" id="ARBA00022833"/>
    </source>
</evidence>
<dbReference type="Pfam" id="PF17820">
    <property type="entry name" value="PDZ_6"/>
    <property type="match status" value="1"/>
</dbReference>
<keyword evidence="10 11" id="KW-0472">Membrane</keyword>
<dbReference type="Pfam" id="PF02163">
    <property type="entry name" value="Peptidase_M50"/>
    <property type="match status" value="1"/>
</dbReference>
<dbReference type="GO" id="GO:0006508">
    <property type="term" value="P:proteolysis"/>
    <property type="evidence" value="ECO:0007669"/>
    <property type="project" value="UniProtKB-KW"/>
</dbReference>
<protein>
    <recommendedName>
        <fullName evidence="11">Zinc metalloprotease</fullName>
        <ecNumber evidence="11">3.4.24.-</ecNumber>
    </recommendedName>
</protein>
<comment type="cofactor">
    <cofactor evidence="1 11">
        <name>Zn(2+)</name>
        <dbReference type="ChEBI" id="CHEBI:29105"/>
    </cofactor>
</comment>
<keyword evidence="5 11" id="KW-0812">Transmembrane</keyword>
<dbReference type="EC" id="3.4.24.-" evidence="11"/>
<comment type="subcellular location">
    <subcellularLocation>
        <location evidence="2">Membrane</location>
        <topology evidence="2">Multi-pass membrane protein</topology>
    </subcellularLocation>
</comment>
<dbReference type="CDD" id="cd06163">
    <property type="entry name" value="S2P-M50_PDZ_RseP-like"/>
    <property type="match status" value="1"/>
</dbReference>
<reference evidence="13" key="1">
    <citation type="journal article" date="2021" name="PeerJ">
        <title>Extensive microbial diversity within the chicken gut microbiome revealed by metagenomics and culture.</title>
        <authorList>
            <person name="Gilroy R."/>
            <person name="Ravi A."/>
            <person name="Getino M."/>
            <person name="Pursley I."/>
            <person name="Horton D.L."/>
            <person name="Alikhan N.F."/>
            <person name="Baker D."/>
            <person name="Gharbi K."/>
            <person name="Hall N."/>
            <person name="Watson M."/>
            <person name="Adriaenssens E.M."/>
            <person name="Foster-Nyarko E."/>
            <person name="Jarju S."/>
            <person name="Secka A."/>
            <person name="Antonio M."/>
            <person name="Oren A."/>
            <person name="Chaudhuri R.R."/>
            <person name="La Ragione R."/>
            <person name="Hildebrand F."/>
            <person name="Pallen M.J."/>
        </authorList>
    </citation>
    <scope>NUCLEOTIDE SEQUENCE</scope>
    <source>
        <strain evidence="13">CHK171-7178</strain>
    </source>
</reference>
<dbReference type="InterPro" id="IPR008915">
    <property type="entry name" value="Peptidase_M50"/>
</dbReference>
<feature type="transmembrane region" description="Helical" evidence="11">
    <location>
        <begin position="6"/>
        <end position="25"/>
    </location>
</feature>
<evidence type="ECO:0000256" key="9">
    <source>
        <dbReference type="ARBA" id="ARBA00023049"/>
    </source>
</evidence>
<dbReference type="NCBIfam" id="TIGR00054">
    <property type="entry name" value="RIP metalloprotease RseP"/>
    <property type="match status" value="1"/>
</dbReference>
<dbReference type="PANTHER" id="PTHR42837:SF2">
    <property type="entry name" value="MEMBRANE METALLOPROTEASE ARASP2, CHLOROPLASTIC-RELATED"/>
    <property type="match status" value="1"/>
</dbReference>
<reference evidence="13" key="2">
    <citation type="submission" date="2021-09" db="EMBL/GenBank/DDBJ databases">
        <authorList>
            <person name="Gilroy R."/>
        </authorList>
    </citation>
    <scope>NUCLEOTIDE SEQUENCE</scope>
    <source>
        <strain evidence="13">CHK171-7178</strain>
    </source>
</reference>
<keyword evidence="9 11" id="KW-0482">Metalloprotease</keyword>
<sequence>METVIAFIIIFGSLVFFHELGHFLFAKKAGIMVREFAIGFGPKIIGIQKGETLYTIRLLPLGGYVRMAGEDFDTVELQPGYRVGLLINAENEIEKIYLNRNVANPDVLFLETESSDLEKELFIEGYDEEGQLVRYNVSRKAIIFEKGQKTLIAPYDRQFESKSVGSRAMTIFAGPLFNFILSFFIFLAIGLLQGVPTYEPIITDVVSDGPAQAAGMQDGDFIKVVDGKPIDTWQEFAAIIQESAGVPLQFEVDRNGESVTLDVVPATVEEAGTEIGQIGVRYTSPVLKNPIKAVQYGAEETIVWIKRIAELLGMLVTGKFTLDALSGPVGIYKATEEVAQYGVYQLMNWAAILSINLGIMNLLPLPALDGGRLLFFLFEAIRGKPIDKQKEGMVHFVGIMLLMVLMLVVTWNDIQQFFF</sequence>
<keyword evidence="7 11" id="KW-0862">Zinc</keyword>
<comment type="similarity">
    <text evidence="3 11">Belongs to the peptidase M50B family.</text>
</comment>
<keyword evidence="11" id="KW-0479">Metal-binding</keyword>
<dbReference type="InterPro" id="IPR041489">
    <property type="entry name" value="PDZ_6"/>
</dbReference>
<dbReference type="GO" id="GO:0016020">
    <property type="term" value="C:membrane"/>
    <property type="evidence" value="ECO:0007669"/>
    <property type="project" value="UniProtKB-SubCell"/>
</dbReference>
<evidence type="ECO:0000256" key="2">
    <source>
        <dbReference type="ARBA" id="ARBA00004141"/>
    </source>
</evidence>
<feature type="domain" description="PDZ" evidence="12">
    <location>
        <begin position="181"/>
        <end position="256"/>
    </location>
</feature>
<dbReference type="SUPFAM" id="SSF50156">
    <property type="entry name" value="PDZ domain-like"/>
    <property type="match status" value="1"/>
</dbReference>
<dbReference type="GO" id="GO:0004222">
    <property type="term" value="F:metalloendopeptidase activity"/>
    <property type="evidence" value="ECO:0007669"/>
    <property type="project" value="InterPro"/>
</dbReference>